<dbReference type="PROSITE" id="PS50850">
    <property type="entry name" value="MFS"/>
    <property type="match status" value="1"/>
</dbReference>
<comment type="subcellular location">
    <subcellularLocation>
        <location evidence="1">Membrane</location>
        <topology evidence="1">Multi-pass membrane protein</topology>
    </subcellularLocation>
</comment>
<comment type="catalytic activity">
    <reaction evidence="8">
        <text>D-galactose(in) = D-galactose(out)</text>
        <dbReference type="Rhea" id="RHEA:34915"/>
        <dbReference type="ChEBI" id="CHEBI:4139"/>
    </reaction>
    <physiologicalReaction direction="right-to-left" evidence="8">
        <dbReference type="Rhea" id="RHEA:34917"/>
    </physiologicalReaction>
</comment>
<proteinExistence type="inferred from homology"/>
<feature type="transmembrane region" description="Helical" evidence="15">
    <location>
        <begin position="78"/>
        <end position="104"/>
    </location>
</feature>
<dbReference type="PANTHER" id="PTHR48023:SF4">
    <property type="entry name" value="D-XYLOSE-PROTON SYMPORTER-LIKE 2"/>
    <property type="match status" value="1"/>
</dbReference>
<dbReference type="PANTHER" id="PTHR48023">
    <property type="entry name" value="D-XYLOSE-PROTON SYMPORTER-LIKE 2"/>
    <property type="match status" value="1"/>
</dbReference>
<sequence>MMIVALALLGTAFSFRYCSEAGVAIADCQSDSITLPRSWAILTVIALGVYVSGYQIGFGPISWLMISEIFPLGVRGSALSTAALVNFSSNILMTLCQTALMKALTPAGTFFAYLVLAVVSFVFVYYIVPETKGKSLEEIEDETWLQLRLFLILYLLVLLLFVVFLVILFLFSLNASKEMTGRKARNVSPTSVSLGL</sequence>
<keyword evidence="4" id="KW-0813">Transport</keyword>
<feature type="transmembrane region" description="Helical" evidence="15">
    <location>
        <begin position="110"/>
        <end position="128"/>
    </location>
</feature>
<protein>
    <recommendedName>
        <fullName evidence="14">Hexose transporter 1</fullName>
    </recommendedName>
</protein>
<evidence type="ECO:0000256" key="2">
    <source>
        <dbReference type="ARBA" id="ARBA00010992"/>
    </source>
</evidence>
<comment type="subunit">
    <text evidence="3">Homodimer.</text>
</comment>
<comment type="catalytic activity">
    <reaction evidence="12">
        <text>D-glucosamine(out) = D-glucosamine(in)</text>
        <dbReference type="Rhea" id="RHEA:78423"/>
        <dbReference type="ChEBI" id="CHEBI:58723"/>
    </reaction>
    <physiologicalReaction direction="left-to-right" evidence="12">
        <dbReference type="Rhea" id="RHEA:78424"/>
    </physiologicalReaction>
</comment>
<keyword evidence="7 15" id="KW-0472">Membrane</keyword>
<dbReference type="Pfam" id="PF00083">
    <property type="entry name" value="Sugar_tr"/>
    <property type="match status" value="1"/>
</dbReference>
<evidence type="ECO:0000313" key="18">
    <source>
        <dbReference type="Proteomes" id="UP000626109"/>
    </source>
</evidence>
<dbReference type="EMBL" id="CAJNNW010028542">
    <property type="protein sequence ID" value="CAE8696626.1"/>
    <property type="molecule type" value="Genomic_DNA"/>
</dbReference>
<keyword evidence="5 15" id="KW-0812">Transmembrane</keyword>
<evidence type="ECO:0000256" key="11">
    <source>
        <dbReference type="ARBA" id="ARBA00044662"/>
    </source>
</evidence>
<evidence type="ECO:0000256" key="9">
    <source>
        <dbReference type="ARBA" id="ARBA00044648"/>
    </source>
</evidence>
<dbReference type="InterPro" id="IPR050820">
    <property type="entry name" value="MFS_Sugar_Transporter"/>
</dbReference>
<evidence type="ECO:0000259" key="16">
    <source>
        <dbReference type="PROSITE" id="PS50850"/>
    </source>
</evidence>
<feature type="domain" description="Major facilitator superfamily (MFS) profile" evidence="16">
    <location>
        <begin position="1"/>
        <end position="132"/>
    </location>
</feature>
<feature type="transmembrane region" description="Helical" evidence="15">
    <location>
        <begin position="149"/>
        <end position="173"/>
    </location>
</feature>
<keyword evidence="6 15" id="KW-1133">Transmembrane helix</keyword>
<dbReference type="PRINTS" id="PR00171">
    <property type="entry name" value="SUGRTRNSPORT"/>
</dbReference>
<dbReference type="InterPro" id="IPR003663">
    <property type="entry name" value="Sugar/inositol_transpt"/>
</dbReference>
<comment type="catalytic activity">
    <reaction evidence="11">
        <text>D-mannose(out) = D-mannose(in)</text>
        <dbReference type="Rhea" id="RHEA:78391"/>
        <dbReference type="ChEBI" id="CHEBI:4208"/>
    </reaction>
    <physiologicalReaction direction="left-to-right" evidence="11">
        <dbReference type="Rhea" id="RHEA:78392"/>
    </physiologicalReaction>
</comment>
<dbReference type="GO" id="GO:0016020">
    <property type="term" value="C:membrane"/>
    <property type="evidence" value="ECO:0007669"/>
    <property type="project" value="UniProtKB-SubCell"/>
</dbReference>
<evidence type="ECO:0000256" key="10">
    <source>
        <dbReference type="ARBA" id="ARBA00044656"/>
    </source>
</evidence>
<dbReference type="InterPro" id="IPR036259">
    <property type="entry name" value="MFS_trans_sf"/>
</dbReference>
<dbReference type="InterPro" id="IPR005828">
    <property type="entry name" value="MFS_sugar_transport-like"/>
</dbReference>
<feature type="transmembrane region" description="Helical" evidence="15">
    <location>
        <begin position="42"/>
        <end position="66"/>
    </location>
</feature>
<comment type="caution">
    <text evidence="17">The sequence shown here is derived from an EMBL/GenBank/DDBJ whole genome shotgun (WGS) entry which is preliminary data.</text>
</comment>
<dbReference type="InterPro" id="IPR020846">
    <property type="entry name" value="MFS_dom"/>
</dbReference>
<evidence type="ECO:0000256" key="3">
    <source>
        <dbReference type="ARBA" id="ARBA00011738"/>
    </source>
</evidence>
<evidence type="ECO:0000256" key="8">
    <source>
        <dbReference type="ARBA" id="ARBA00044637"/>
    </source>
</evidence>
<gene>
    <name evidence="17" type="ORF">PGLA2088_LOCUS29910</name>
</gene>
<evidence type="ECO:0000256" key="7">
    <source>
        <dbReference type="ARBA" id="ARBA00023136"/>
    </source>
</evidence>
<evidence type="ECO:0000256" key="15">
    <source>
        <dbReference type="SAM" id="Phobius"/>
    </source>
</evidence>
<comment type="catalytic activity">
    <reaction evidence="9">
        <text>D-glucose(out) = D-glucose(in)</text>
        <dbReference type="Rhea" id="RHEA:60376"/>
        <dbReference type="ChEBI" id="CHEBI:4167"/>
    </reaction>
    <physiologicalReaction direction="left-to-right" evidence="9">
        <dbReference type="Rhea" id="RHEA:60377"/>
    </physiologicalReaction>
</comment>
<evidence type="ECO:0000256" key="13">
    <source>
        <dbReference type="ARBA" id="ARBA00044710"/>
    </source>
</evidence>
<evidence type="ECO:0000256" key="6">
    <source>
        <dbReference type="ARBA" id="ARBA00022989"/>
    </source>
</evidence>
<dbReference type="GO" id="GO:0022857">
    <property type="term" value="F:transmembrane transporter activity"/>
    <property type="evidence" value="ECO:0007669"/>
    <property type="project" value="InterPro"/>
</dbReference>
<dbReference type="SUPFAM" id="SSF103473">
    <property type="entry name" value="MFS general substrate transporter"/>
    <property type="match status" value="1"/>
</dbReference>
<name>A0A813K484_POLGL</name>
<dbReference type="AlphaFoldDB" id="A0A813K484"/>
<evidence type="ECO:0000256" key="12">
    <source>
        <dbReference type="ARBA" id="ARBA00044668"/>
    </source>
</evidence>
<evidence type="ECO:0000256" key="1">
    <source>
        <dbReference type="ARBA" id="ARBA00004141"/>
    </source>
</evidence>
<comment type="catalytic activity">
    <reaction evidence="13">
        <text>D-fructose(out) = D-fructose(in)</text>
        <dbReference type="Rhea" id="RHEA:60372"/>
        <dbReference type="ChEBI" id="CHEBI:37721"/>
    </reaction>
    <physiologicalReaction direction="left-to-right" evidence="13">
        <dbReference type="Rhea" id="RHEA:60373"/>
    </physiologicalReaction>
</comment>
<dbReference type="GO" id="GO:1904659">
    <property type="term" value="P:D-glucose transmembrane transport"/>
    <property type="evidence" value="ECO:0007669"/>
    <property type="project" value="TreeGrafter"/>
</dbReference>
<evidence type="ECO:0000256" key="5">
    <source>
        <dbReference type="ARBA" id="ARBA00022692"/>
    </source>
</evidence>
<reference evidence="17" key="1">
    <citation type="submission" date="2021-02" db="EMBL/GenBank/DDBJ databases">
        <authorList>
            <person name="Dougan E. K."/>
            <person name="Rhodes N."/>
            <person name="Thang M."/>
            <person name="Chan C."/>
        </authorList>
    </citation>
    <scope>NUCLEOTIDE SEQUENCE</scope>
</reference>
<evidence type="ECO:0000256" key="4">
    <source>
        <dbReference type="ARBA" id="ARBA00022448"/>
    </source>
</evidence>
<accession>A0A813K484</accession>
<dbReference type="Proteomes" id="UP000626109">
    <property type="component" value="Unassembled WGS sequence"/>
</dbReference>
<evidence type="ECO:0000256" key="14">
    <source>
        <dbReference type="ARBA" id="ARBA00044780"/>
    </source>
</evidence>
<dbReference type="Gene3D" id="1.20.1250.20">
    <property type="entry name" value="MFS general substrate transporter like domains"/>
    <property type="match status" value="1"/>
</dbReference>
<organism evidence="17 18">
    <name type="scientific">Polarella glacialis</name>
    <name type="common">Dinoflagellate</name>
    <dbReference type="NCBI Taxonomy" id="89957"/>
    <lineage>
        <taxon>Eukaryota</taxon>
        <taxon>Sar</taxon>
        <taxon>Alveolata</taxon>
        <taxon>Dinophyceae</taxon>
        <taxon>Suessiales</taxon>
        <taxon>Suessiaceae</taxon>
        <taxon>Polarella</taxon>
    </lineage>
</organism>
<comment type="similarity">
    <text evidence="2">Belongs to the major facilitator superfamily. Sugar transporter (TC 2.A.1.1) family.</text>
</comment>
<evidence type="ECO:0000313" key="17">
    <source>
        <dbReference type="EMBL" id="CAE8696626.1"/>
    </source>
</evidence>
<comment type="catalytic activity">
    <reaction evidence="10">
        <text>D-xylose(out) = D-xylose(in)</text>
        <dbReference type="Rhea" id="RHEA:78427"/>
        <dbReference type="ChEBI" id="CHEBI:53455"/>
    </reaction>
    <physiologicalReaction direction="left-to-right" evidence="10">
        <dbReference type="Rhea" id="RHEA:78428"/>
    </physiologicalReaction>
</comment>